<keyword evidence="1 3" id="KW-0853">WD repeat</keyword>
<feature type="transmembrane region" description="Helical" evidence="4">
    <location>
        <begin position="147"/>
        <end position="171"/>
    </location>
</feature>
<comment type="caution">
    <text evidence="5">The sequence shown here is derived from an EMBL/GenBank/DDBJ whole genome shotgun (WGS) entry which is preliminary data.</text>
</comment>
<dbReference type="PROSITE" id="PS50294">
    <property type="entry name" value="WD_REPEATS_REGION"/>
    <property type="match status" value="2"/>
</dbReference>
<dbReference type="GO" id="GO:0030864">
    <property type="term" value="C:cortical actin cytoskeleton"/>
    <property type="evidence" value="ECO:0007669"/>
    <property type="project" value="TreeGrafter"/>
</dbReference>
<keyword evidence="2" id="KW-0677">Repeat</keyword>
<dbReference type="PANTHER" id="PTHR19856:SF0">
    <property type="entry name" value="WD REPEAT-CONTAINING PROTEIN 1"/>
    <property type="match status" value="1"/>
</dbReference>
<evidence type="ECO:0000313" key="6">
    <source>
        <dbReference type="Proteomes" id="UP000559256"/>
    </source>
</evidence>
<proteinExistence type="predicted"/>
<dbReference type="Proteomes" id="UP000559256">
    <property type="component" value="Unassembled WGS sequence"/>
</dbReference>
<organism evidence="5 6">
    <name type="scientific">Tetrapyrgos nigripes</name>
    <dbReference type="NCBI Taxonomy" id="182062"/>
    <lineage>
        <taxon>Eukaryota</taxon>
        <taxon>Fungi</taxon>
        <taxon>Dikarya</taxon>
        <taxon>Basidiomycota</taxon>
        <taxon>Agaricomycotina</taxon>
        <taxon>Agaricomycetes</taxon>
        <taxon>Agaricomycetidae</taxon>
        <taxon>Agaricales</taxon>
        <taxon>Marasmiineae</taxon>
        <taxon>Marasmiaceae</taxon>
        <taxon>Tetrapyrgos</taxon>
    </lineage>
</organism>
<evidence type="ECO:0000256" key="4">
    <source>
        <dbReference type="SAM" id="Phobius"/>
    </source>
</evidence>
<sequence>MPFKFGSFDSLCETAALVICPFVGTELGVEPKCYGRNIDVGSSVVFQPSTVFIHVIAIVMTAIMIYSVQVKYTAIGRKEIVHFFWLYVIIQFLAIFLDGGIVPFANPSYPWVAAVYTGLLTAAYGTLLFNSFVGFQFIEDGSSLSLWSLRLISLVLFGGSFFIAIATFKGIAGFSFEHTMPLYIVYLVFPIICVAVYIPSQFALVYQTLEDRWPYGDLLFGAAFYCLGQVILFIFSDHVCHAIDHYIDGIFFSEFCVLLSVMMLYKYWDTITKEELEFSVGSKTAAWDIKDSSLAHGSTEALTDHNDVRIWDTVGEENVLKGEYKVISGKINDLEWDGESKRIIAVGDGKEKFGHAFMFDSGSSTGEIVGHSKQINAVSIRHQRPFRAATAADDALVIFYQEACPCKVLPTSTIKQTIKTHTKFVQDVRYAPSGDVFVSVGSDSKIFLYDGKTGDTLAEVTDSPHKGSIMASSWSPDSKSFMTSSADCTVKLWDVEGRKAVTTWTIGSGVDYQQVGGVWSEEAGIVSLSLNGDLNIIDPRTGDKPTKIIKAPQKAITAISPSGSGSGTFVAGTADGRILSYSSSNGESDLLTGENHGSLVTGLAPSPDGKIFSIGWDDRVREIEGGNSFTPASLSTSSQPKSIAVAGDSSVFVVEIDTVEVIRSNQKVSELKPKFTPSAVAASKSTIAIGGEDAKVRLYEWDGKELKETVTLSDENKSLVSTLAFSPDGKLLASGDVSFGFDYCPCGSFLRVLFIRSAFPTYTTRSRPSFNKLYMTWASNFQPDHEIMNGKRYPIHRLLQNNSFSSTFHLFPSKPTYPLPYSYIHLPTHLPTPHSIPNTLQSTTNVIDHRHIIINPTNQHITSRWSFHSARINSLSWTSDSKHCASGSLDTHVYIWSVAKPLKNIALKNVGPGGVNSVLWIDDATKDSGKGKLVSAGADGCVRVWEVTFHA</sequence>
<evidence type="ECO:0000256" key="2">
    <source>
        <dbReference type="ARBA" id="ARBA00022737"/>
    </source>
</evidence>
<dbReference type="Gene3D" id="2.130.10.10">
    <property type="entry name" value="YVTN repeat-like/Quinoprotein amine dehydrogenase"/>
    <property type="match status" value="3"/>
</dbReference>
<keyword evidence="4" id="KW-0812">Transmembrane</keyword>
<dbReference type="InterPro" id="IPR036322">
    <property type="entry name" value="WD40_repeat_dom_sf"/>
</dbReference>
<feature type="repeat" description="WD" evidence="3">
    <location>
        <begin position="418"/>
        <end position="459"/>
    </location>
</feature>
<dbReference type="PANTHER" id="PTHR19856">
    <property type="entry name" value="WD-REPEATCONTAINING PROTEIN WDR1"/>
    <property type="match status" value="1"/>
</dbReference>
<feature type="transmembrane region" description="Helical" evidence="4">
    <location>
        <begin position="218"/>
        <end position="235"/>
    </location>
</feature>
<dbReference type="SUPFAM" id="SSF50978">
    <property type="entry name" value="WD40 repeat-like"/>
    <property type="match status" value="1"/>
</dbReference>
<dbReference type="InterPro" id="IPR015943">
    <property type="entry name" value="WD40/YVTN_repeat-like_dom_sf"/>
</dbReference>
<gene>
    <name evidence="5" type="ORF">D9758_003014</name>
</gene>
<keyword evidence="4" id="KW-1133">Transmembrane helix</keyword>
<dbReference type="InterPro" id="IPR022057">
    <property type="entry name" value="Chs7"/>
</dbReference>
<dbReference type="PROSITE" id="PS00678">
    <property type="entry name" value="WD_REPEATS_1"/>
    <property type="match status" value="1"/>
</dbReference>
<accession>A0A8H5GQ45</accession>
<feature type="repeat" description="WD" evidence="3">
    <location>
        <begin position="865"/>
        <end position="898"/>
    </location>
</feature>
<dbReference type="EMBL" id="JAACJM010000014">
    <property type="protein sequence ID" value="KAF5368815.1"/>
    <property type="molecule type" value="Genomic_DNA"/>
</dbReference>
<evidence type="ECO:0000256" key="3">
    <source>
        <dbReference type="PROSITE-ProRule" id="PRU00221"/>
    </source>
</evidence>
<evidence type="ECO:0000256" key="1">
    <source>
        <dbReference type="ARBA" id="ARBA00022574"/>
    </source>
</evidence>
<evidence type="ECO:0008006" key="7">
    <source>
        <dbReference type="Google" id="ProtNLM"/>
    </source>
</evidence>
<dbReference type="InterPro" id="IPR001680">
    <property type="entry name" value="WD40_rpt"/>
</dbReference>
<dbReference type="GO" id="GO:0051015">
    <property type="term" value="F:actin filament binding"/>
    <property type="evidence" value="ECO:0007669"/>
    <property type="project" value="TreeGrafter"/>
</dbReference>
<feature type="repeat" description="WD" evidence="3">
    <location>
        <begin position="933"/>
        <end position="951"/>
    </location>
</feature>
<protein>
    <recommendedName>
        <fullName evidence="7">Chitin synthase export chaperone</fullName>
    </recommendedName>
</protein>
<dbReference type="InterPro" id="IPR011047">
    <property type="entry name" value="Quinoprotein_ADH-like_sf"/>
</dbReference>
<dbReference type="Pfam" id="PF00400">
    <property type="entry name" value="WD40"/>
    <property type="match status" value="5"/>
</dbReference>
<dbReference type="AlphaFoldDB" id="A0A8H5GQ45"/>
<feature type="transmembrane region" description="Helical" evidence="4">
    <location>
        <begin position="51"/>
        <end position="68"/>
    </location>
</feature>
<feature type="transmembrane region" description="Helical" evidence="4">
    <location>
        <begin position="80"/>
        <end position="105"/>
    </location>
</feature>
<dbReference type="PROSITE" id="PS50082">
    <property type="entry name" value="WD_REPEATS_2"/>
    <property type="match status" value="4"/>
</dbReference>
<dbReference type="SMART" id="SM00320">
    <property type="entry name" value="WD40"/>
    <property type="match status" value="10"/>
</dbReference>
<reference evidence="5 6" key="1">
    <citation type="journal article" date="2020" name="ISME J.">
        <title>Uncovering the hidden diversity of litter-decomposition mechanisms in mushroom-forming fungi.</title>
        <authorList>
            <person name="Floudas D."/>
            <person name="Bentzer J."/>
            <person name="Ahren D."/>
            <person name="Johansson T."/>
            <person name="Persson P."/>
            <person name="Tunlid A."/>
        </authorList>
    </citation>
    <scope>NUCLEOTIDE SEQUENCE [LARGE SCALE GENOMIC DNA]</scope>
    <source>
        <strain evidence="5 6">CBS 291.85</strain>
    </source>
</reference>
<dbReference type="InterPro" id="IPR019775">
    <property type="entry name" value="WD40_repeat_CS"/>
</dbReference>
<dbReference type="OrthoDB" id="2306at2759"/>
<keyword evidence="4" id="KW-0472">Membrane</keyword>
<feature type="transmembrane region" description="Helical" evidence="4">
    <location>
        <begin position="183"/>
        <end position="206"/>
    </location>
</feature>
<feature type="transmembrane region" description="Helical" evidence="4">
    <location>
        <begin position="111"/>
        <end position="135"/>
    </location>
</feature>
<feature type="repeat" description="WD" evidence="3">
    <location>
        <begin position="462"/>
        <end position="503"/>
    </location>
</feature>
<dbReference type="SUPFAM" id="SSF50960">
    <property type="entry name" value="TolB, C-terminal domain"/>
    <property type="match status" value="1"/>
</dbReference>
<evidence type="ECO:0000313" key="5">
    <source>
        <dbReference type="EMBL" id="KAF5368815.1"/>
    </source>
</evidence>
<keyword evidence="6" id="KW-1185">Reference proteome</keyword>
<dbReference type="SUPFAM" id="SSF50998">
    <property type="entry name" value="Quinoprotein alcohol dehydrogenase-like"/>
    <property type="match status" value="1"/>
</dbReference>
<name>A0A8H5GQ45_9AGAR</name>
<dbReference type="GO" id="GO:0030042">
    <property type="term" value="P:actin filament depolymerization"/>
    <property type="evidence" value="ECO:0007669"/>
    <property type="project" value="TreeGrafter"/>
</dbReference>
<dbReference type="Pfam" id="PF12271">
    <property type="entry name" value="Chs7"/>
    <property type="match status" value="1"/>
</dbReference>